<dbReference type="OrthoDB" id="5595695at2759"/>
<dbReference type="Gene3D" id="3.20.20.140">
    <property type="entry name" value="Metal-dependent hydrolases"/>
    <property type="match status" value="1"/>
</dbReference>
<name>A0A0G2HJS2_PHACM</name>
<dbReference type="InterPro" id="IPR011059">
    <property type="entry name" value="Metal-dep_hydrolase_composite"/>
</dbReference>
<dbReference type="AlphaFoldDB" id="A0A0G2HJS2"/>
<evidence type="ECO:0000313" key="4">
    <source>
        <dbReference type="Proteomes" id="UP000053317"/>
    </source>
</evidence>
<dbReference type="InterPro" id="IPR057744">
    <property type="entry name" value="OTAase-like"/>
</dbReference>
<dbReference type="InterPro" id="IPR006680">
    <property type="entry name" value="Amidohydro-rel"/>
</dbReference>
<dbReference type="CDD" id="cd01299">
    <property type="entry name" value="Met_dep_hydrolase_A"/>
    <property type="match status" value="1"/>
</dbReference>
<evidence type="ECO:0000313" key="3">
    <source>
        <dbReference type="EMBL" id="KKY28590.1"/>
    </source>
</evidence>
<dbReference type="PANTHER" id="PTHR43135">
    <property type="entry name" value="ALPHA-D-RIBOSE 1-METHYLPHOSPHONATE 5-TRIPHOSPHATE DIPHOSPHATASE"/>
    <property type="match status" value="1"/>
</dbReference>
<feature type="domain" description="Amidohydrolase-related" evidence="2">
    <location>
        <begin position="123"/>
        <end position="484"/>
    </location>
</feature>
<dbReference type="SUPFAM" id="SSF51338">
    <property type="entry name" value="Composite domain of metallo-dependent hydrolases"/>
    <property type="match status" value="1"/>
</dbReference>
<dbReference type="InterPro" id="IPR032466">
    <property type="entry name" value="Metal_Hydrolase"/>
</dbReference>
<dbReference type="Pfam" id="PF01979">
    <property type="entry name" value="Amidohydro_1"/>
    <property type="match status" value="1"/>
</dbReference>
<dbReference type="InterPro" id="IPR051781">
    <property type="entry name" value="Metallo-dep_Hydrolase"/>
</dbReference>
<dbReference type="SUPFAM" id="SSF51556">
    <property type="entry name" value="Metallo-dependent hydrolases"/>
    <property type="match status" value="1"/>
</dbReference>
<feature type="region of interest" description="Disordered" evidence="1">
    <location>
        <begin position="1"/>
        <end position="48"/>
    </location>
</feature>
<organism evidence="3 4">
    <name type="scientific">Phaeomoniella chlamydospora</name>
    <name type="common">Phaeoacremonium chlamydosporum</name>
    <dbReference type="NCBI Taxonomy" id="158046"/>
    <lineage>
        <taxon>Eukaryota</taxon>
        <taxon>Fungi</taxon>
        <taxon>Dikarya</taxon>
        <taxon>Ascomycota</taxon>
        <taxon>Pezizomycotina</taxon>
        <taxon>Eurotiomycetes</taxon>
        <taxon>Chaetothyriomycetidae</taxon>
        <taxon>Phaeomoniellales</taxon>
        <taxon>Phaeomoniellaceae</taxon>
        <taxon>Phaeomoniella</taxon>
    </lineage>
</organism>
<feature type="compositionally biased region" description="Polar residues" evidence="1">
    <location>
        <begin position="8"/>
        <end position="23"/>
    </location>
</feature>
<keyword evidence="3" id="KW-0378">Hydrolase</keyword>
<dbReference type="Proteomes" id="UP000053317">
    <property type="component" value="Unassembled WGS sequence"/>
</dbReference>
<protein>
    <submittedName>
        <fullName evidence="3">Putative amidohydrolase</fullName>
    </submittedName>
</protein>
<gene>
    <name evidence="3" type="ORF">UCRPC4_g00395</name>
</gene>
<dbReference type="EMBL" id="LCWF01000010">
    <property type="protein sequence ID" value="KKY28590.1"/>
    <property type="molecule type" value="Genomic_DNA"/>
</dbReference>
<sequence>MVRRTREQSSTALPDATTSTTSLPYRESSRSEKSNSSSTSIASSYHPSSLRLATSSQTFDDPNAPPNPKTTVVHTSLLIPGDGEPRKDTSLVVQDGIIVYIGLKSEIPRKFLNAEPKTYTVPVLMPGLWDCHVHFGGEGLEPADWTTFLTTHPASAGARLARGCWETLQRGYTSVRDLAGFGCEIRQAVDDGTIIGPNIYSAGGALSQIAGHGDIFSLPAGEVYSNFGVRNLTPGHYGSKMMCICDGVDEVRRAVRLQIRRGARVIKVFASGGVLSRDDDPKCQQFSDEELRVIVEEAERQNRIVAAHVHGKPGILAAIRAGCKTLEHLSYADEEVMTLMKEKDIVYIGTQTVIKNALDTNGDGIPPQSWKKMKQVAGIAFSAYSLAIKSGVKCALGTDTAPGSNYALELELAVKAGMTELEAIKAATANGPLTLGPQAPEKTGQLKVGYEADMIALEESPLEGNIKALQNKEGITHVWKGGRLFKGPGVGPWGEEE</sequence>
<dbReference type="PANTHER" id="PTHR43135:SF3">
    <property type="entry name" value="ALPHA-D-RIBOSE 1-METHYLPHOSPHONATE 5-TRIPHOSPHATE DIPHOSPHATASE"/>
    <property type="match status" value="1"/>
</dbReference>
<dbReference type="GO" id="GO:0016810">
    <property type="term" value="F:hydrolase activity, acting on carbon-nitrogen (but not peptide) bonds"/>
    <property type="evidence" value="ECO:0007669"/>
    <property type="project" value="InterPro"/>
</dbReference>
<evidence type="ECO:0000259" key="2">
    <source>
        <dbReference type="Pfam" id="PF01979"/>
    </source>
</evidence>
<comment type="caution">
    <text evidence="3">The sequence shown here is derived from an EMBL/GenBank/DDBJ whole genome shotgun (WGS) entry which is preliminary data.</text>
</comment>
<accession>A0A0G2HJS2</accession>
<keyword evidence="4" id="KW-1185">Reference proteome</keyword>
<evidence type="ECO:0000256" key="1">
    <source>
        <dbReference type="SAM" id="MobiDB-lite"/>
    </source>
</evidence>
<proteinExistence type="predicted"/>
<reference evidence="3 4" key="2">
    <citation type="submission" date="2015-05" db="EMBL/GenBank/DDBJ databases">
        <authorList>
            <person name="Morales-Cruz A."/>
            <person name="Amrine K.C."/>
            <person name="Cantu D."/>
        </authorList>
    </citation>
    <scope>NUCLEOTIDE SEQUENCE [LARGE SCALE GENOMIC DNA]</scope>
    <source>
        <strain evidence="3">UCRPC4</strain>
    </source>
</reference>
<reference evidence="3 4" key="1">
    <citation type="submission" date="2015-05" db="EMBL/GenBank/DDBJ databases">
        <title>Distinctive expansion of gene families associated with plant cell wall degradation and secondary metabolism in the genomes of grapevine trunk pathogens.</title>
        <authorList>
            <person name="Lawrence D.P."/>
            <person name="Travadon R."/>
            <person name="Rolshausen P.E."/>
            <person name="Baumgartner K."/>
        </authorList>
    </citation>
    <scope>NUCLEOTIDE SEQUENCE [LARGE SCALE GENOMIC DNA]</scope>
    <source>
        <strain evidence="3">UCRPC4</strain>
    </source>
</reference>
<feature type="compositionally biased region" description="Low complexity" evidence="1">
    <location>
        <begin position="34"/>
        <end position="48"/>
    </location>
</feature>